<dbReference type="GO" id="GO:0005829">
    <property type="term" value="C:cytosol"/>
    <property type="evidence" value="ECO:0007669"/>
    <property type="project" value="TreeGrafter"/>
</dbReference>
<dbReference type="PANTHER" id="PTHR11728">
    <property type="entry name" value="GLYCEROL-3-PHOSPHATE DEHYDROGENASE"/>
    <property type="match status" value="1"/>
</dbReference>
<keyword evidence="7" id="KW-0547">Nucleotide-binding</keyword>
<dbReference type="Pfam" id="PF01210">
    <property type="entry name" value="NAD_Gly3P_dh_N"/>
    <property type="match status" value="1"/>
</dbReference>
<evidence type="ECO:0000256" key="6">
    <source>
        <dbReference type="ARBA" id="ARBA00023264"/>
    </source>
</evidence>
<keyword evidence="7 10" id="KW-0520">NAD</keyword>
<feature type="binding site" evidence="7">
    <location>
        <position position="265"/>
    </location>
    <ligand>
        <name>NADPH</name>
        <dbReference type="ChEBI" id="CHEBI:57783"/>
    </ligand>
</feature>
<comment type="pathway">
    <text evidence="7">Membrane lipid metabolism; glycerophospholipid metabolism.</text>
</comment>
<protein>
    <recommendedName>
        <fullName evidence="7">Glycerol-3-phosphate dehydrogenase [NAD(P)+]</fullName>
        <ecNumber evidence="7">1.1.1.94</ecNumber>
    </recommendedName>
    <alternativeName>
        <fullName evidence="7">NAD(P)(+)-dependent glycerol-3-phosphate dehydrogenase</fullName>
    </alternativeName>
    <alternativeName>
        <fullName evidence="7">NAD(P)H-dependent dihydroxyacetone-phosphate reductase</fullName>
    </alternativeName>
</protein>
<dbReference type="Pfam" id="PF07479">
    <property type="entry name" value="NAD_Gly3P_dh_C"/>
    <property type="match status" value="1"/>
</dbReference>
<accession>A0A0P1EX83</accession>
<comment type="subcellular location">
    <subcellularLocation>
        <location evidence="7">Cytoplasm</location>
    </subcellularLocation>
</comment>
<dbReference type="AlphaFoldDB" id="A0A0P1EX83"/>
<keyword evidence="2 7" id="KW-0444">Lipid biosynthesis</keyword>
<feature type="binding site" evidence="7">
    <location>
        <position position="30"/>
    </location>
    <ligand>
        <name>NADPH</name>
        <dbReference type="ChEBI" id="CHEBI:57783"/>
    </ligand>
</feature>
<feature type="binding site" evidence="10">
    <location>
        <position position="245"/>
    </location>
    <ligand>
        <name>NAD(+)</name>
        <dbReference type="ChEBI" id="CHEBI:57540"/>
    </ligand>
</feature>
<feature type="binding site" evidence="7">
    <location>
        <position position="181"/>
    </location>
    <ligand>
        <name>sn-glycerol 3-phosphate</name>
        <dbReference type="ChEBI" id="CHEBI:57597"/>
    </ligand>
</feature>
<dbReference type="InterPro" id="IPR013328">
    <property type="entry name" value="6PGD_dom2"/>
</dbReference>
<feature type="domain" description="Glycerol-3-phosphate dehydrogenase NAD-dependent C-terminal" evidence="14">
    <location>
        <begin position="170"/>
        <end position="304"/>
    </location>
</feature>
<evidence type="ECO:0000259" key="14">
    <source>
        <dbReference type="Pfam" id="PF07479"/>
    </source>
</evidence>
<dbReference type="GO" id="GO:0008654">
    <property type="term" value="P:phospholipid biosynthetic process"/>
    <property type="evidence" value="ECO:0007669"/>
    <property type="project" value="UniProtKB-KW"/>
</dbReference>
<comment type="catalytic activity">
    <reaction evidence="7">
        <text>sn-glycerol 3-phosphate + NAD(+) = dihydroxyacetone phosphate + NADH + H(+)</text>
        <dbReference type="Rhea" id="RHEA:11092"/>
        <dbReference type="ChEBI" id="CHEBI:15378"/>
        <dbReference type="ChEBI" id="CHEBI:57540"/>
        <dbReference type="ChEBI" id="CHEBI:57597"/>
        <dbReference type="ChEBI" id="CHEBI:57642"/>
        <dbReference type="ChEBI" id="CHEBI:57945"/>
        <dbReference type="EC" id="1.1.1.94"/>
    </reaction>
</comment>
<feature type="binding site" evidence="10">
    <location>
        <begin position="7"/>
        <end position="12"/>
    </location>
    <ligand>
        <name>NAD(+)</name>
        <dbReference type="ChEBI" id="CHEBI:57540"/>
    </ligand>
</feature>
<keyword evidence="6 7" id="KW-1208">Phospholipid metabolism</keyword>
<dbReference type="GO" id="GO:0046168">
    <property type="term" value="P:glycerol-3-phosphate catabolic process"/>
    <property type="evidence" value="ECO:0007669"/>
    <property type="project" value="InterPro"/>
</dbReference>
<dbReference type="HAMAP" id="MF_00394">
    <property type="entry name" value="NAD_Glyc3P_dehydrog"/>
    <property type="match status" value="1"/>
</dbReference>
<comment type="similarity">
    <text evidence="1 7 11">Belongs to the NAD-dependent glycerol-3-phosphate dehydrogenase family.</text>
</comment>
<dbReference type="PIRSF" id="PIRSF000114">
    <property type="entry name" value="Glycerol-3-P_dh"/>
    <property type="match status" value="1"/>
</dbReference>
<evidence type="ECO:0000256" key="9">
    <source>
        <dbReference type="PIRSR" id="PIRSR000114-2"/>
    </source>
</evidence>
<keyword evidence="7" id="KW-0963">Cytoplasm</keyword>
<dbReference type="SUPFAM" id="SSF51735">
    <property type="entry name" value="NAD(P)-binding Rossmann-fold domains"/>
    <property type="match status" value="1"/>
</dbReference>
<reference evidence="15 16" key="1">
    <citation type="submission" date="2015-09" db="EMBL/GenBank/DDBJ databases">
        <authorList>
            <consortium name="Swine Surveillance"/>
        </authorList>
    </citation>
    <scope>NUCLEOTIDE SEQUENCE [LARGE SCALE GENOMIC DNA]</scope>
    <source>
        <strain evidence="15 16">CECT 5294</strain>
    </source>
</reference>
<evidence type="ECO:0000313" key="15">
    <source>
        <dbReference type="EMBL" id="CUH59670.1"/>
    </source>
</evidence>
<dbReference type="InterPro" id="IPR008927">
    <property type="entry name" value="6-PGluconate_DH-like_C_sf"/>
</dbReference>
<dbReference type="InterPro" id="IPR006168">
    <property type="entry name" value="G3P_DH_NAD-dep"/>
</dbReference>
<evidence type="ECO:0000256" key="4">
    <source>
        <dbReference type="ARBA" id="ARBA00023098"/>
    </source>
</evidence>
<feature type="binding site" evidence="10">
    <location>
        <position position="130"/>
    </location>
    <ligand>
        <name>NAD(+)</name>
        <dbReference type="ChEBI" id="CHEBI:57540"/>
    </ligand>
</feature>
<sequence>MKIGVVGAGAFGTALAVSLAANGPVWLWGRAGMEAVATSRTTPRLPGITLPEAVHITGDINGLAGCDVLLLAMPMQALADTLPTLSGLRARYAVACCKGIDRTRLTGPAEIIASAWPHVTPAVLSGPSFAADIARGLPTALSLGCADEAAGSKLQDALSTPTLRLYRTTDVTGVELGGALKNVIAIACGCAMGAGLGESARAALMTRGFAEMQRFAAHVGAQPETLQGLSGFGDLALTCTSAQSRNYTYGLALGAGTTPAHATVEGRATAQALHTRAAAEGLDLPITAVTAAIVTGQITVKDAMSRLLSRRLKEE</sequence>
<feature type="binding site" evidence="9">
    <location>
        <position position="98"/>
    </location>
    <ligand>
        <name>substrate</name>
    </ligand>
</feature>
<dbReference type="PRINTS" id="PR00077">
    <property type="entry name" value="GPDHDRGNASE"/>
</dbReference>
<dbReference type="InterPro" id="IPR006109">
    <property type="entry name" value="G3P_DH_NAD-dep_C"/>
</dbReference>
<dbReference type="RefSeq" id="WP_058122828.1">
    <property type="nucleotide sequence ID" value="NZ_CYRX01000011.1"/>
</dbReference>
<evidence type="ECO:0000313" key="16">
    <source>
        <dbReference type="Proteomes" id="UP000051298"/>
    </source>
</evidence>
<dbReference type="STRING" id="266809.PM03_08275"/>
<name>A0A0P1EX83_9RHOB</name>
<dbReference type="InterPro" id="IPR036291">
    <property type="entry name" value="NAD(P)-bd_dom_sf"/>
</dbReference>
<organism evidence="15 16">
    <name type="scientific">Thalassobacter stenotrophicus</name>
    <dbReference type="NCBI Taxonomy" id="266809"/>
    <lineage>
        <taxon>Bacteria</taxon>
        <taxon>Pseudomonadati</taxon>
        <taxon>Pseudomonadota</taxon>
        <taxon>Alphaproteobacteria</taxon>
        <taxon>Rhodobacterales</taxon>
        <taxon>Roseobacteraceae</taxon>
        <taxon>Thalassobacter</taxon>
    </lineage>
</organism>
<keyword evidence="3 7" id="KW-0560">Oxidoreductase</keyword>
<dbReference type="InterPro" id="IPR011128">
    <property type="entry name" value="G3P_DH_NAD-dep_N"/>
</dbReference>
<dbReference type="Proteomes" id="UP000051298">
    <property type="component" value="Unassembled WGS sequence"/>
</dbReference>
<dbReference type="EMBL" id="CYRX01000011">
    <property type="protein sequence ID" value="CUH59670.1"/>
    <property type="molecule type" value="Genomic_DNA"/>
</dbReference>
<feature type="binding site" evidence="7">
    <location>
        <position position="98"/>
    </location>
    <ligand>
        <name>NADPH</name>
        <dbReference type="ChEBI" id="CHEBI:57783"/>
    </ligand>
</feature>
<evidence type="ECO:0000256" key="11">
    <source>
        <dbReference type="RuleBase" id="RU000437"/>
    </source>
</evidence>
<feature type="binding site" evidence="7">
    <location>
        <position position="126"/>
    </location>
    <ligand>
        <name>sn-glycerol 3-phosphate</name>
        <dbReference type="ChEBI" id="CHEBI:57597"/>
    </ligand>
</feature>
<evidence type="ECO:0000256" key="3">
    <source>
        <dbReference type="ARBA" id="ARBA00023002"/>
    </source>
</evidence>
<dbReference type="GO" id="GO:0006650">
    <property type="term" value="P:glycerophospholipid metabolic process"/>
    <property type="evidence" value="ECO:0007669"/>
    <property type="project" value="UniProtKB-UniRule"/>
</dbReference>
<evidence type="ECO:0000256" key="12">
    <source>
        <dbReference type="RuleBase" id="RU000439"/>
    </source>
</evidence>
<dbReference type="eggNOG" id="COG0240">
    <property type="taxonomic scope" value="Bacteria"/>
</dbReference>
<dbReference type="GO" id="GO:0141153">
    <property type="term" value="F:glycerol-3-phosphate dehydrogenase (NADP+) activity"/>
    <property type="evidence" value="ECO:0007669"/>
    <property type="project" value="RHEA"/>
</dbReference>
<evidence type="ECO:0000259" key="13">
    <source>
        <dbReference type="Pfam" id="PF01210"/>
    </source>
</evidence>
<feature type="binding site" evidence="7">
    <location>
        <position position="11"/>
    </location>
    <ligand>
        <name>NADPH</name>
        <dbReference type="ChEBI" id="CHEBI:57783"/>
    </ligand>
</feature>
<dbReference type="GO" id="GO:0046167">
    <property type="term" value="P:glycerol-3-phosphate biosynthetic process"/>
    <property type="evidence" value="ECO:0007669"/>
    <property type="project" value="UniProtKB-UniRule"/>
</dbReference>
<dbReference type="PANTHER" id="PTHR11728:SF1">
    <property type="entry name" value="GLYCEROL-3-PHOSPHATE DEHYDROGENASE [NAD(+)] 2, CHLOROPLASTIC"/>
    <property type="match status" value="1"/>
</dbReference>
<comment type="caution">
    <text evidence="7">Lacks conserved residue(s) required for the propagation of feature annotation.</text>
</comment>
<evidence type="ECO:0000256" key="1">
    <source>
        <dbReference type="ARBA" id="ARBA00011009"/>
    </source>
</evidence>
<feature type="binding site" evidence="7">
    <location>
        <position position="130"/>
    </location>
    <ligand>
        <name>NADPH</name>
        <dbReference type="ChEBI" id="CHEBI:57783"/>
    </ligand>
</feature>
<keyword evidence="4 7" id="KW-0443">Lipid metabolism</keyword>
<keyword evidence="5 7" id="KW-0594">Phospholipid biosynthesis</keyword>
<dbReference type="UniPathway" id="UPA00940"/>
<evidence type="ECO:0000256" key="7">
    <source>
        <dbReference type="HAMAP-Rule" id="MF_00394"/>
    </source>
</evidence>
<evidence type="ECO:0000256" key="10">
    <source>
        <dbReference type="PIRSR" id="PIRSR000114-3"/>
    </source>
</evidence>
<proteinExistence type="inferred from homology"/>
<feature type="binding site" evidence="7">
    <location>
        <position position="128"/>
    </location>
    <ligand>
        <name>sn-glycerol 3-phosphate</name>
        <dbReference type="ChEBI" id="CHEBI:57597"/>
    </ligand>
</feature>
<evidence type="ECO:0000256" key="5">
    <source>
        <dbReference type="ARBA" id="ARBA00023209"/>
    </source>
</evidence>
<dbReference type="GO" id="GO:0141152">
    <property type="term" value="F:glycerol-3-phosphate dehydrogenase (NAD+) activity"/>
    <property type="evidence" value="ECO:0007669"/>
    <property type="project" value="RHEA"/>
</dbReference>
<feature type="binding site" evidence="7">
    <location>
        <position position="98"/>
    </location>
    <ligand>
        <name>sn-glycerol 3-phosphate</name>
        <dbReference type="ChEBI" id="CHEBI:57597"/>
    </ligand>
</feature>
<feature type="binding site" evidence="7">
    <location>
        <position position="244"/>
    </location>
    <ligand>
        <name>sn-glycerol 3-phosphate</name>
        <dbReference type="ChEBI" id="CHEBI:57597"/>
    </ligand>
</feature>
<feature type="binding site" evidence="7">
    <location>
        <position position="245"/>
    </location>
    <ligand>
        <name>sn-glycerol 3-phosphate</name>
        <dbReference type="ChEBI" id="CHEBI:57597"/>
    </ligand>
</feature>
<dbReference type="EC" id="1.1.1.94" evidence="7"/>
<gene>
    <name evidence="7 15" type="primary">gpsA</name>
    <name evidence="15" type="ORF">THS5294_00956</name>
</gene>
<dbReference type="Gene3D" id="1.10.1040.10">
    <property type="entry name" value="N-(1-d-carboxylethyl)-l-norvaline Dehydrogenase, domain 2"/>
    <property type="match status" value="1"/>
</dbReference>
<feature type="binding site" evidence="7">
    <location>
        <position position="246"/>
    </location>
    <ligand>
        <name>sn-glycerol 3-phosphate</name>
        <dbReference type="ChEBI" id="CHEBI:57597"/>
    </ligand>
</feature>
<dbReference type="NCBIfam" id="NF000942">
    <property type="entry name" value="PRK00094.1-4"/>
    <property type="match status" value="1"/>
</dbReference>
<feature type="binding site" evidence="7">
    <location>
        <position position="245"/>
    </location>
    <ligand>
        <name>NADPH</name>
        <dbReference type="ChEBI" id="CHEBI:57783"/>
    </ligand>
</feature>
<evidence type="ECO:0000256" key="2">
    <source>
        <dbReference type="ARBA" id="ARBA00022516"/>
    </source>
</evidence>
<feature type="active site" description="Proton acceptor" evidence="7 8">
    <location>
        <position position="181"/>
    </location>
</feature>
<dbReference type="GO" id="GO:0005975">
    <property type="term" value="P:carbohydrate metabolic process"/>
    <property type="evidence" value="ECO:0007669"/>
    <property type="project" value="InterPro"/>
</dbReference>
<feature type="binding site" evidence="7">
    <location>
        <position position="234"/>
    </location>
    <ligand>
        <name>sn-glycerol 3-phosphate</name>
        <dbReference type="ChEBI" id="CHEBI:57597"/>
    </ligand>
</feature>
<feature type="binding site" evidence="7">
    <location>
        <position position="264"/>
    </location>
    <ligand>
        <name>NADPH</name>
        <dbReference type="ChEBI" id="CHEBI:57783"/>
    </ligand>
</feature>
<feature type="binding site" evidence="9">
    <location>
        <begin position="245"/>
        <end position="246"/>
    </location>
    <ligand>
        <name>substrate</name>
    </ligand>
</feature>
<evidence type="ECO:0000256" key="8">
    <source>
        <dbReference type="PIRSR" id="PIRSR000114-1"/>
    </source>
</evidence>
<comment type="function">
    <text evidence="7">Catalyzes the reduction of the glycolytic intermediate dihydroxyacetone phosphate (DHAP) to sn-glycerol 3-phosphate (G3P), the key precursor for phospholipid synthesis.</text>
</comment>
<feature type="domain" description="Glycerol-3-phosphate dehydrogenase NAD-dependent N-terminal" evidence="13">
    <location>
        <begin position="2"/>
        <end position="149"/>
    </location>
</feature>
<keyword evidence="7" id="KW-0521">NADP</keyword>
<dbReference type="NCBIfam" id="NF000940">
    <property type="entry name" value="PRK00094.1-2"/>
    <property type="match status" value="1"/>
</dbReference>
<dbReference type="GO" id="GO:0051287">
    <property type="term" value="F:NAD binding"/>
    <property type="evidence" value="ECO:0007669"/>
    <property type="project" value="InterPro"/>
</dbReference>
<dbReference type="Gene3D" id="3.40.50.720">
    <property type="entry name" value="NAD(P)-binding Rossmann-like Domain"/>
    <property type="match status" value="1"/>
</dbReference>
<comment type="catalytic activity">
    <reaction evidence="7 12">
        <text>sn-glycerol 3-phosphate + NADP(+) = dihydroxyacetone phosphate + NADPH + H(+)</text>
        <dbReference type="Rhea" id="RHEA:11096"/>
        <dbReference type="ChEBI" id="CHEBI:15378"/>
        <dbReference type="ChEBI" id="CHEBI:57597"/>
        <dbReference type="ChEBI" id="CHEBI:57642"/>
        <dbReference type="ChEBI" id="CHEBI:57783"/>
        <dbReference type="ChEBI" id="CHEBI:58349"/>
        <dbReference type="EC" id="1.1.1.94"/>
    </reaction>
</comment>
<dbReference type="SUPFAM" id="SSF48179">
    <property type="entry name" value="6-phosphogluconate dehydrogenase C-terminal domain-like"/>
    <property type="match status" value="1"/>
</dbReference>